<name>A0A3L6EHQ6_MAIZE</name>
<dbReference type="EC" id="2.7.11.1" evidence="4"/>
<evidence type="ECO:0000256" key="6">
    <source>
        <dbReference type="ARBA" id="ARBA00022527"/>
    </source>
</evidence>
<keyword evidence="16 25" id="KW-1133">Transmembrane helix</keyword>
<evidence type="ECO:0000256" key="23">
    <source>
        <dbReference type="ARBA" id="ARBA00056628"/>
    </source>
</evidence>
<feature type="signal peptide" evidence="26">
    <location>
        <begin position="1"/>
        <end position="24"/>
    </location>
</feature>
<dbReference type="InterPro" id="IPR000719">
    <property type="entry name" value="Prot_kinase_dom"/>
</dbReference>
<comment type="similarity">
    <text evidence="3">Belongs to the protein kinase superfamily. Ser/Thr protein kinase family.</text>
</comment>
<dbReference type="GO" id="GO:0005886">
    <property type="term" value="C:plasma membrane"/>
    <property type="evidence" value="ECO:0007669"/>
    <property type="project" value="UniProtKB-SubCell"/>
</dbReference>
<evidence type="ECO:0000313" key="28">
    <source>
        <dbReference type="EMBL" id="PWZ18767.1"/>
    </source>
</evidence>
<dbReference type="FunFam" id="3.80.10.10:FF:000400">
    <property type="entry name" value="Nuclear pore complex protein NUP107"/>
    <property type="match status" value="1"/>
</dbReference>
<dbReference type="Pfam" id="PF23598">
    <property type="entry name" value="LRR_14"/>
    <property type="match status" value="1"/>
</dbReference>
<keyword evidence="15" id="KW-0067">ATP-binding</keyword>
<evidence type="ECO:0000259" key="27">
    <source>
        <dbReference type="PROSITE" id="PS50011"/>
    </source>
</evidence>
<dbReference type="GO" id="GO:0009791">
    <property type="term" value="P:post-embryonic development"/>
    <property type="evidence" value="ECO:0007669"/>
    <property type="project" value="UniProtKB-ARBA"/>
</dbReference>
<evidence type="ECO:0000256" key="21">
    <source>
        <dbReference type="ARBA" id="ARBA00048679"/>
    </source>
</evidence>
<feature type="chain" id="PRO_5017967412" description="Receptor kinase-like protein Xa21" evidence="26">
    <location>
        <begin position="25"/>
        <end position="1078"/>
    </location>
</feature>
<evidence type="ECO:0000256" key="13">
    <source>
        <dbReference type="ARBA" id="ARBA00022741"/>
    </source>
</evidence>
<dbReference type="PANTHER" id="PTHR27008">
    <property type="entry name" value="OS04G0122200 PROTEIN"/>
    <property type="match status" value="1"/>
</dbReference>
<dbReference type="PROSITE" id="PS00108">
    <property type="entry name" value="PROTEIN_KINASE_ST"/>
    <property type="match status" value="1"/>
</dbReference>
<evidence type="ECO:0000256" key="15">
    <source>
        <dbReference type="ARBA" id="ARBA00022840"/>
    </source>
</evidence>
<dbReference type="SMART" id="SM00220">
    <property type="entry name" value="S_TKc"/>
    <property type="match status" value="1"/>
</dbReference>
<reference evidence="28" key="1">
    <citation type="journal article" date="2018" name="Nat. Genet.">
        <title>Extensive intraspecific gene order and gene structural variations between Mo17 and other maize genomes.</title>
        <authorList>
            <person name="Sun S."/>
            <person name="Zhou Y."/>
            <person name="Chen J."/>
            <person name="Shi J."/>
            <person name="Zhao H."/>
            <person name="Zhao H."/>
            <person name="Song W."/>
            <person name="Zhang M."/>
            <person name="Cui Y."/>
            <person name="Dong X."/>
            <person name="Liu H."/>
            <person name="Ma X."/>
            <person name="Jiao Y."/>
            <person name="Wang B."/>
            <person name="Wei X."/>
            <person name="Stein J.C."/>
            <person name="Glaubitz J.C."/>
            <person name="Lu F."/>
            <person name="Yu G."/>
            <person name="Liang C."/>
            <person name="Fengler K."/>
            <person name="Li B."/>
            <person name="Rafalski A."/>
            <person name="Schnable P.S."/>
            <person name="Ware D.H."/>
            <person name="Buckler E.S."/>
            <person name="Lai J."/>
        </authorList>
    </citation>
    <scope>NUCLEOTIDE SEQUENCE [LARGE SCALE GENOMIC DNA]</scope>
    <source>
        <tissue evidence="28">Seedling</tissue>
    </source>
</reference>
<comment type="caution">
    <text evidence="28">The sequence shown here is derived from an EMBL/GenBank/DDBJ whole genome shotgun (WGS) entry which is preliminary data.</text>
</comment>
<dbReference type="FunFam" id="3.80.10.10:FF:000041">
    <property type="entry name" value="LRR receptor-like serine/threonine-protein kinase ERECTA"/>
    <property type="match status" value="1"/>
</dbReference>
<dbReference type="FunFam" id="3.80.10.10:FF:000233">
    <property type="entry name" value="Leucine-rich repeat receptor-like protein kinase TDR"/>
    <property type="match status" value="1"/>
</dbReference>
<dbReference type="InterPro" id="IPR011009">
    <property type="entry name" value="Kinase-like_dom_sf"/>
</dbReference>
<dbReference type="Gene3D" id="3.80.10.10">
    <property type="entry name" value="Ribonuclease Inhibitor"/>
    <property type="match status" value="3"/>
</dbReference>
<dbReference type="SUPFAM" id="SSF52058">
    <property type="entry name" value="L domain-like"/>
    <property type="match status" value="2"/>
</dbReference>
<keyword evidence="17 25" id="KW-0472">Membrane</keyword>
<evidence type="ECO:0000256" key="3">
    <source>
        <dbReference type="ARBA" id="ARBA00008684"/>
    </source>
</evidence>
<dbReference type="FunFam" id="1.10.510.10:FF:000358">
    <property type="entry name" value="Putative leucine-rich repeat receptor-like serine/threonine-protein kinase"/>
    <property type="match status" value="1"/>
</dbReference>
<accession>A0A3L6EHQ6</accession>
<evidence type="ECO:0000256" key="1">
    <source>
        <dbReference type="ARBA" id="ARBA00004162"/>
    </source>
</evidence>
<dbReference type="Pfam" id="PF07714">
    <property type="entry name" value="PK_Tyr_Ser-Thr"/>
    <property type="match status" value="1"/>
</dbReference>
<feature type="transmembrane region" description="Helical" evidence="25">
    <location>
        <begin position="675"/>
        <end position="699"/>
    </location>
</feature>
<dbReference type="InterPro" id="IPR013210">
    <property type="entry name" value="LRR_N_plant-typ"/>
</dbReference>
<dbReference type="InterPro" id="IPR051809">
    <property type="entry name" value="Plant_receptor-like_S/T_kinase"/>
</dbReference>
<evidence type="ECO:0000256" key="22">
    <source>
        <dbReference type="ARBA" id="ARBA00054320"/>
    </source>
</evidence>
<keyword evidence="9" id="KW-0808">Transferase</keyword>
<dbReference type="InterPro" id="IPR032675">
    <property type="entry name" value="LRR_dom_sf"/>
</dbReference>
<dbReference type="InterPro" id="IPR001245">
    <property type="entry name" value="Ser-Thr/Tyr_kinase_cat_dom"/>
</dbReference>
<proteinExistence type="inferred from homology"/>
<evidence type="ECO:0000256" key="14">
    <source>
        <dbReference type="ARBA" id="ARBA00022777"/>
    </source>
</evidence>
<keyword evidence="12" id="KW-0677">Repeat</keyword>
<keyword evidence="7" id="KW-0597">Phosphoprotein</keyword>
<comment type="function">
    <text evidence="22">Receptor kinase that detects X.oryzae pv. oryzae protein Ax21 to promote innate immunity. Following X.oryzae pv. oryzae protein Ax21 detection, undergoes cleavage, releasing the processed protein kinase Xa21 chain.</text>
</comment>
<dbReference type="GO" id="GO:0005789">
    <property type="term" value="C:endoplasmic reticulum membrane"/>
    <property type="evidence" value="ECO:0007669"/>
    <property type="project" value="UniProtKB-SubCell"/>
</dbReference>
<dbReference type="SMART" id="SM00369">
    <property type="entry name" value="LRR_TYP"/>
    <property type="match status" value="10"/>
</dbReference>
<evidence type="ECO:0000256" key="24">
    <source>
        <dbReference type="ARBA" id="ARBA00072040"/>
    </source>
</evidence>
<dbReference type="ExpressionAtlas" id="A0A3L6EHQ6">
    <property type="expression patterns" value="baseline and differential"/>
</dbReference>
<organism evidence="28">
    <name type="scientific">Zea mays</name>
    <name type="common">Maize</name>
    <dbReference type="NCBI Taxonomy" id="4577"/>
    <lineage>
        <taxon>Eukaryota</taxon>
        <taxon>Viridiplantae</taxon>
        <taxon>Streptophyta</taxon>
        <taxon>Embryophyta</taxon>
        <taxon>Tracheophyta</taxon>
        <taxon>Spermatophyta</taxon>
        <taxon>Magnoliopsida</taxon>
        <taxon>Liliopsida</taxon>
        <taxon>Poales</taxon>
        <taxon>Poaceae</taxon>
        <taxon>PACMAD clade</taxon>
        <taxon>Panicoideae</taxon>
        <taxon>Andropogonodae</taxon>
        <taxon>Andropogoneae</taxon>
        <taxon>Tripsacinae</taxon>
        <taxon>Zea</taxon>
    </lineage>
</organism>
<dbReference type="GO" id="GO:0005524">
    <property type="term" value="F:ATP binding"/>
    <property type="evidence" value="ECO:0007669"/>
    <property type="project" value="UniProtKB-KW"/>
</dbReference>
<keyword evidence="8" id="KW-0433">Leucine-rich repeat</keyword>
<evidence type="ECO:0000256" key="26">
    <source>
        <dbReference type="SAM" id="SignalP"/>
    </source>
</evidence>
<dbReference type="FunFam" id="3.30.200.20:FF:000432">
    <property type="entry name" value="LRR receptor-like serine/threonine-protein kinase EFR"/>
    <property type="match status" value="1"/>
</dbReference>
<dbReference type="EMBL" id="NCVQ01000007">
    <property type="protein sequence ID" value="PWZ18767.1"/>
    <property type="molecule type" value="Genomic_DNA"/>
</dbReference>
<evidence type="ECO:0000256" key="8">
    <source>
        <dbReference type="ARBA" id="ARBA00022614"/>
    </source>
</evidence>
<evidence type="ECO:0000256" key="9">
    <source>
        <dbReference type="ARBA" id="ARBA00022679"/>
    </source>
</evidence>
<evidence type="ECO:0000256" key="17">
    <source>
        <dbReference type="ARBA" id="ARBA00023136"/>
    </source>
</evidence>
<evidence type="ECO:0000256" key="2">
    <source>
        <dbReference type="ARBA" id="ARBA00004389"/>
    </source>
</evidence>
<evidence type="ECO:0000256" key="4">
    <source>
        <dbReference type="ARBA" id="ARBA00012513"/>
    </source>
</evidence>
<keyword evidence="10 25" id="KW-0812">Transmembrane</keyword>
<evidence type="ECO:0000256" key="7">
    <source>
        <dbReference type="ARBA" id="ARBA00022553"/>
    </source>
</evidence>
<dbReference type="PANTHER" id="PTHR27008:SF566">
    <property type="entry name" value="OS06G0583600 PROTEIN"/>
    <property type="match status" value="1"/>
</dbReference>
<dbReference type="AlphaFoldDB" id="A0A3L6EHQ6"/>
<dbReference type="Gene3D" id="3.30.200.20">
    <property type="entry name" value="Phosphorylase Kinase, domain 1"/>
    <property type="match status" value="1"/>
</dbReference>
<evidence type="ECO:0000256" key="11">
    <source>
        <dbReference type="ARBA" id="ARBA00022729"/>
    </source>
</evidence>
<comment type="catalytic activity">
    <reaction evidence="21">
        <text>L-seryl-[protein] + ATP = O-phospho-L-seryl-[protein] + ADP + H(+)</text>
        <dbReference type="Rhea" id="RHEA:17989"/>
        <dbReference type="Rhea" id="RHEA-COMP:9863"/>
        <dbReference type="Rhea" id="RHEA-COMP:11604"/>
        <dbReference type="ChEBI" id="CHEBI:15378"/>
        <dbReference type="ChEBI" id="CHEBI:29999"/>
        <dbReference type="ChEBI" id="CHEBI:30616"/>
        <dbReference type="ChEBI" id="CHEBI:83421"/>
        <dbReference type="ChEBI" id="CHEBI:456216"/>
        <dbReference type="EC" id="2.7.11.1"/>
    </reaction>
</comment>
<comment type="catalytic activity">
    <reaction evidence="20">
        <text>L-threonyl-[protein] + ATP = O-phospho-L-threonyl-[protein] + ADP + H(+)</text>
        <dbReference type="Rhea" id="RHEA:46608"/>
        <dbReference type="Rhea" id="RHEA-COMP:11060"/>
        <dbReference type="Rhea" id="RHEA-COMP:11605"/>
        <dbReference type="ChEBI" id="CHEBI:15378"/>
        <dbReference type="ChEBI" id="CHEBI:30013"/>
        <dbReference type="ChEBI" id="CHEBI:30616"/>
        <dbReference type="ChEBI" id="CHEBI:61977"/>
        <dbReference type="ChEBI" id="CHEBI:456216"/>
        <dbReference type="EC" id="2.7.11.1"/>
    </reaction>
</comment>
<dbReference type="InterPro" id="IPR055414">
    <property type="entry name" value="LRR_R13L4/SHOC2-like"/>
</dbReference>
<dbReference type="Pfam" id="PF13855">
    <property type="entry name" value="LRR_8"/>
    <property type="match status" value="1"/>
</dbReference>
<dbReference type="InterPro" id="IPR003591">
    <property type="entry name" value="Leu-rich_rpt_typical-subtyp"/>
</dbReference>
<dbReference type="Proteomes" id="UP000251960">
    <property type="component" value="Chromosome 6"/>
</dbReference>
<dbReference type="SUPFAM" id="SSF56112">
    <property type="entry name" value="Protein kinase-like (PK-like)"/>
    <property type="match status" value="1"/>
</dbReference>
<keyword evidence="5" id="KW-1003">Cell membrane</keyword>
<evidence type="ECO:0000256" key="12">
    <source>
        <dbReference type="ARBA" id="ARBA00022737"/>
    </source>
</evidence>
<evidence type="ECO:0000256" key="25">
    <source>
        <dbReference type="SAM" id="Phobius"/>
    </source>
</evidence>
<evidence type="ECO:0000256" key="18">
    <source>
        <dbReference type="ARBA" id="ARBA00023170"/>
    </source>
</evidence>
<protein>
    <recommendedName>
        <fullName evidence="24">Receptor kinase-like protein Xa21</fullName>
        <ecNumber evidence="4">2.7.11.1</ecNumber>
    </recommendedName>
</protein>
<keyword evidence="11 26" id="KW-0732">Signal</keyword>
<evidence type="ECO:0000256" key="5">
    <source>
        <dbReference type="ARBA" id="ARBA00022475"/>
    </source>
</evidence>
<evidence type="ECO:0000256" key="19">
    <source>
        <dbReference type="ARBA" id="ARBA00023180"/>
    </source>
</evidence>
<dbReference type="InterPro" id="IPR008271">
    <property type="entry name" value="Ser/Thr_kinase_AS"/>
</dbReference>
<comment type="function">
    <text evidence="23">The processed protein kinase Xa21 chain released by protein cleavage after X.oryzae pv. oryzae protein Ax21 detection translocates into the nucleus where it can bind and regulate WRKY62, a transcription factor. Confers resistance to the bacterial pathogen X.oryzae pv. oryzae (Xoo).</text>
</comment>
<evidence type="ECO:0000256" key="20">
    <source>
        <dbReference type="ARBA" id="ARBA00047899"/>
    </source>
</evidence>
<sequence>MAAELACGALLLVVVALMMRLAAGAEHENNERDVLRAFWAGVSSDPSGALRSWNSTAHFCRWAGVSCIRGHVVSLQLSYLGLVGTISPAIGNLTYLELLDLNRNQLSGSIPSSIGRLRRLTYLGLCDNGGVGGVIPDSLRNCTGLTTVYLNNNCFVGGIPAWLGTFPNLSYLYLSQNSLSGEIPPSLGNLTKLQILTLDQNLLEGPIPQGLSRLSSMEVFDVHQNSLRGEIPPGFFNLSSLQQLNLASNAFQGRLPLPLPPDSGARMSNLRYLLLGGNWLAGPIPAAIANASGLATLSLANNSFSGQVPPEVGKLCPVTMEMSGNELTATSDEGWEFLDRLSSCSSLVALSIDDNKLSGTMPASVGNLSKHLQTLGLANNRVSGPIPPGIGNLVALQQLRLQSNRLSGAIPEAIGNLRNLSGLWLQDNKLAGPLPSSIGNLTQLLVVDLSSNRLNGSIPRTLANLQLLTSLNLSGNALAGPVPSEIFSLPSLSLALDLSGNQIDGPLPSDVSSLVNLAQLVLSGNQFSGELPDDLGSCQSLELLALDRNLLDGSIPPSLSGLKGLRTLNLTGNMLSGSIPPKLGDMSGLQELCLSRNRLTGTIPEELENASSLVELDLSYNNLDGRVPARGVFANVFRLKIAGNGALCGGVPQLGLPRCPPAAAASARDTHRSRLLLRVVAPVLSVALLSAAILLLAILQCWWKTTRQAKTAAPDVLEGKNYQRVSYAELAKATNGFAYTNLIGAGKFGSVYLGALPLTTTKTKSRDSDSEPESVAVAVKVFDLSQVGASKTFVTECEALRNVRHRNLIRVVTCCASVDARGDDFRALVFEFMPNYSLDRWLHPGSRELDKDVKSLSVAQRLSVALDIADALSYLHTSSVPPIIHCDLKPSNVLLGEDMTALIGDFGLAKLLLDPGSDDPDPRGCAQESTIGIRGTIGYVAPEYGTTGKVTTHGDVYSFGVTLLEIFTGRSPADGAFEDGLTLVEFVGAALLHDKIEQVVDPALLPAVGFDGDASRGSGESGARVPVHNCLVSALRVGLRCTRAVPYGRLSMTDAASELRAIRDACAVALAPPVSSDS</sequence>
<gene>
    <name evidence="28" type="primary">At3g47570_11</name>
    <name evidence="28" type="ORF">Zm00014a_038560</name>
</gene>
<feature type="domain" description="Protein kinase" evidence="27">
    <location>
        <begin position="737"/>
        <end position="1031"/>
    </location>
</feature>
<dbReference type="GO" id="GO:0004674">
    <property type="term" value="F:protein serine/threonine kinase activity"/>
    <property type="evidence" value="ECO:0007669"/>
    <property type="project" value="UniProtKB-KW"/>
</dbReference>
<keyword evidence="6" id="KW-0723">Serine/threonine-protein kinase</keyword>
<dbReference type="Pfam" id="PF00560">
    <property type="entry name" value="LRR_1"/>
    <property type="match status" value="5"/>
</dbReference>
<dbReference type="InterPro" id="IPR001611">
    <property type="entry name" value="Leu-rich_rpt"/>
</dbReference>
<keyword evidence="14 28" id="KW-0418">Kinase</keyword>
<keyword evidence="13" id="KW-0547">Nucleotide-binding</keyword>
<keyword evidence="18 28" id="KW-0675">Receptor</keyword>
<dbReference type="PROSITE" id="PS50011">
    <property type="entry name" value="PROTEIN_KINASE_DOM"/>
    <property type="match status" value="1"/>
</dbReference>
<evidence type="ECO:0000256" key="10">
    <source>
        <dbReference type="ARBA" id="ARBA00022692"/>
    </source>
</evidence>
<dbReference type="Gene3D" id="1.10.510.10">
    <property type="entry name" value="Transferase(Phosphotransferase) domain 1"/>
    <property type="match status" value="1"/>
</dbReference>
<evidence type="ECO:0000256" key="16">
    <source>
        <dbReference type="ARBA" id="ARBA00022989"/>
    </source>
</evidence>
<keyword evidence="19" id="KW-0325">Glycoprotein</keyword>
<comment type="subcellular location">
    <subcellularLocation>
        <location evidence="1">Cell membrane</location>
        <topology evidence="1">Single-pass membrane protein</topology>
    </subcellularLocation>
    <subcellularLocation>
        <location evidence="2">Endoplasmic reticulum membrane</location>
        <topology evidence="2">Single-pass membrane protein</topology>
    </subcellularLocation>
</comment>
<dbReference type="Pfam" id="PF08263">
    <property type="entry name" value="LRRNT_2"/>
    <property type="match status" value="1"/>
</dbReference>